<dbReference type="Gene3D" id="2.30.29.30">
    <property type="entry name" value="Pleckstrin-homology domain (PH domain)/Phosphotyrosine-binding domain (PTB)"/>
    <property type="match status" value="1"/>
</dbReference>
<evidence type="ECO:0000259" key="2">
    <source>
        <dbReference type="PROSITE" id="PS50010"/>
    </source>
</evidence>
<dbReference type="CDD" id="cd13242">
    <property type="entry name" value="PH_puratrophin-1"/>
    <property type="match status" value="1"/>
</dbReference>
<dbReference type="PANTHER" id="PTHR45845">
    <property type="entry name" value="RHO GUANINE NUCLEOTIDE EXCHANGE FACTOR-RELATED"/>
    <property type="match status" value="1"/>
</dbReference>
<dbReference type="InterPro" id="IPR011993">
    <property type="entry name" value="PH-like_dom_sf"/>
</dbReference>
<dbReference type="PROSITE" id="PS50010">
    <property type="entry name" value="DH_2"/>
    <property type="match status" value="1"/>
</dbReference>
<dbReference type="GeneTree" id="ENSGT00940000165533"/>
<feature type="domain" description="DH" evidence="2">
    <location>
        <begin position="48"/>
        <end position="223"/>
    </location>
</feature>
<dbReference type="Pfam" id="PF00621">
    <property type="entry name" value="RhoGEF"/>
    <property type="match status" value="1"/>
</dbReference>
<dbReference type="InterPro" id="IPR001849">
    <property type="entry name" value="PH_domain"/>
</dbReference>
<dbReference type="InterPro" id="IPR035899">
    <property type="entry name" value="DBL_dom_sf"/>
</dbReference>
<reference evidence="3" key="5">
    <citation type="submission" date="2025-09" db="UniProtKB">
        <authorList>
            <consortium name="Ensembl"/>
        </authorList>
    </citation>
    <scope>IDENTIFICATION</scope>
</reference>
<reference evidence="4" key="1">
    <citation type="journal article" date="2014" name="Science">
        <title>Nonhuman genetics. Genomic basis for the convergent evolution of electric organs.</title>
        <authorList>
            <person name="Gallant J.R."/>
            <person name="Traeger L.L."/>
            <person name="Volkening J.D."/>
            <person name="Moffett H."/>
            <person name="Chen P.H."/>
            <person name="Novina C.D."/>
            <person name="Phillips G.N.Jr."/>
            <person name="Anand R."/>
            <person name="Wells G.B."/>
            <person name="Pinch M."/>
            <person name="Guth R."/>
            <person name="Unguez G.A."/>
            <person name="Albert J.S."/>
            <person name="Zakon H.H."/>
            <person name="Samanta M.P."/>
            <person name="Sussman M.R."/>
        </authorList>
    </citation>
    <scope>NUCLEOTIDE SEQUENCE [LARGE SCALE GENOMIC DNA]</scope>
</reference>
<dbReference type="Proteomes" id="UP000314983">
    <property type="component" value="Chromosome 22"/>
</dbReference>
<name>A0A4W4FIR5_ELEEL</name>
<evidence type="ECO:0000313" key="3">
    <source>
        <dbReference type="Ensembl" id="ENSEEEP00000023986.2"/>
    </source>
</evidence>
<dbReference type="PANTHER" id="PTHR45845:SF2">
    <property type="entry name" value="RIKEN CDNA D630003M21 GENE"/>
    <property type="match status" value="1"/>
</dbReference>
<dbReference type="InterPro" id="IPR052231">
    <property type="entry name" value="Rho_GEF_signaling-related"/>
</dbReference>
<dbReference type="PROSITE" id="PS50003">
    <property type="entry name" value="PH_DOMAIN"/>
    <property type="match status" value="1"/>
</dbReference>
<dbReference type="Gene3D" id="1.20.900.10">
    <property type="entry name" value="Dbl homology (DH) domain"/>
    <property type="match status" value="1"/>
</dbReference>
<reference evidence="3" key="4">
    <citation type="submission" date="2025-08" db="UniProtKB">
        <authorList>
            <consortium name="Ensembl"/>
        </authorList>
    </citation>
    <scope>IDENTIFICATION</scope>
</reference>
<protein>
    <submittedName>
        <fullName evidence="3">Uncharacterized protein</fullName>
    </submittedName>
</protein>
<feature type="domain" description="PH" evidence="1">
    <location>
        <begin position="235"/>
        <end position="342"/>
    </location>
</feature>
<dbReference type="InterPro" id="IPR055251">
    <property type="entry name" value="SOS1_NGEF_PH"/>
</dbReference>
<dbReference type="GO" id="GO:0005085">
    <property type="term" value="F:guanyl-nucleotide exchange factor activity"/>
    <property type="evidence" value="ECO:0007669"/>
    <property type="project" value="InterPro"/>
</dbReference>
<accession>A0A4W4FIR5</accession>
<dbReference type="SMART" id="SM00233">
    <property type="entry name" value="PH"/>
    <property type="match status" value="1"/>
</dbReference>
<dbReference type="SUPFAM" id="SSF48065">
    <property type="entry name" value="DBL homology domain (DH-domain)"/>
    <property type="match status" value="1"/>
</dbReference>
<keyword evidence="4" id="KW-1185">Reference proteome</keyword>
<reference evidence="3" key="3">
    <citation type="submission" date="2020-05" db="EMBL/GenBank/DDBJ databases">
        <title>Electrophorus electricus (electric eel) genome, fEleEle1, primary haplotype.</title>
        <authorList>
            <person name="Myers G."/>
            <person name="Meyer A."/>
            <person name="Fedrigo O."/>
            <person name="Formenti G."/>
            <person name="Rhie A."/>
            <person name="Tracey A."/>
            <person name="Sims Y."/>
            <person name="Jarvis E.D."/>
        </authorList>
    </citation>
    <scope>NUCLEOTIDE SEQUENCE [LARGE SCALE GENOMIC DNA]</scope>
</reference>
<evidence type="ECO:0000313" key="4">
    <source>
        <dbReference type="Proteomes" id="UP000314983"/>
    </source>
</evidence>
<organism evidence="3 4">
    <name type="scientific">Electrophorus electricus</name>
    <name type="common">Electric eel</name>
    <name type="synonym">Gymnotus electricus</name>
    <dbReference type="NCBI Taxonomy" id="8005"/>
    <lineage>
        <taxon>Eukaryota</taxon>
        <taxon>Metazoa</taxon>
        <taxon>Chordata</taxon>
        <taxon>Craniata</taxon>
        <taxon>Vertebrata</taxon>
        <taxon>Euteleostomi</taxon>
        <taxon>Actinopterygii</taxon>
        <taxon>Neopterygii</taxon>
        <taxon>Teleostei</taxon>
        <taxon>Ostariophysi</taxon>
        <taxon>Gymnotiformes</taxon>
        <taxon>Gymnotoidei</taxon>
        <taxon>Gymnotidae</taxon>
        <taxon>Electrophorus</taxon>
    </lineage>
</organism>
<dbReference type="Ensembl" id="ENSEEET00000024258.2">
    <property type="protein sequence ID" value="ENSEEEP00000023986.2"/>
    <property type="gene ID" value="ENSEEEG00000011647.2"/>
</dbReference>
<proteinExistence type="predicted"/>
<dbReference type="SUPFAM" id="SSF50729">
    <property type="entry name" value="PH domain-like"/>
    <property type="match status" value="1"/>
</dbReference>
<dbReference type="AlphaFoldDB" id="A0A4W4FIR5"/>
<dbReference type="InterPro" id="IPR000219">
    <property type="entry name" value="DH_dom"/>
</dbReference>
<dbReference type="CDD" id="cd00160">
    <property type="entry name" value="RhoGEF"/>
    <property type="match status" value="1"/>
</dbReference>
<sequence>TARPSPAKGITPILAGFTQKSPAVRWSSWEVLHPRRLSTEEVGEESRKLWCILEELLGTELEYVRSLGYVLTHYLPLLARPDVPQDLRGQRGRIFGNLEKIHNFHCHYFLQELEVCRAEPLKVGRCFLRHRESFGLYALYSKNKPQSDALIQHHKYFKRKQMELGDSMDLSSYLLKPVQRISKYGLLLQEMLEECGPDHGLERQEIQAATEVVRFQLRHGNDLLTMDAIQDCDVNLKEQGQLIRQDEFYVTFRKKRTLRRVFLFQELILFTKTKKTLRGDEVYVCKQSFKTCDIGVTRSCGDSGLCFEIWFRRRQAQHTYMLQAERQDVKQAWTIDLEQILWKQALKNRELWRQERVFMGVGSKSFMDIQTSEATIHDKSIFCLLTGRGITLS</sequence>
<reference evidence="4" key="2">
    <citation type="journal article" date="2017" name="Sci. Adv.">
        <title>A tail of two voltages: Proteomic comparison of the three electric organs of the electric eel.</title>
        <authorList>
            <person name="Traeger L.L."/>
            <person name="Sabat G."/>
            <person name="Barrett-Wilt G.A."/>
            <person name="Wells G.B."/>
            <person name="Sussman M.R."/>
        </authorList>
    </citation>
    <scope>NUCLEOTIDE SEQUENCE [LARGE SCALE GENOMIC DNA]</scope>
</reference>
<dbReference type="Pfam" id="PF22697">
    <property type="entry name" value="SOS1_NGEF_PH"/>
    <property type="match status" value="1"/>
</dbReference>
<dbReference type="SMART" id="SM00325">
    <property type="entry name" value="RhoGEF"/>
    <property type="match status" value="1"/>
</dbReference>
<evidence type="ECO:0000259" key="1">
    <source>
        <dbReference type="PROSITE" id="PS50003"/>
    </source>
</evidence>